<evidence type="ECO:0000313" key="5">
    <source>
        <dbReference type="EMBL" id="KAJ7950104.1"/>
    </source>
</evidence>
<evidence type="ECO:0000256" key="2">
    <source>
        <dbReference type="ARBA" id="ARBA00022679"/>
    </source>
</evidence>
<dbReference type="PANTHER" id="PTHR31623:SF19">
    <property type="entry name" value="VINORINE SYNTHASE-RELATED"/>
    <property type="match status" value="1"/>
</dbReference>
<dbReference type="GO" id="GO:0016746">
    <property type="term" value="F:acyltransferase activity"/>
    <property type="evidence" value="ECO:0007669"/>
    <property type="project" value="UniProtKB-KW"/>
</dbReference>
<evidence type="ECO:0000256" key="4">
    <source>
        <dbReference type="SAM" id="MobiDB-lite"/>
    </source>
</evidence>
<feature type="region of interest" description="Disordered" evidence="4">
    <location>
        <begin position="1"/>
        <end position="21"/>
    </location>
</feature>
<keyword evidence="6" id="KW-1185">Reference proteome</keyword>
<dbReference type="PANTHER" id="PTHR31623">
    <property type="entry name" value="F21J9.9"/>
    <property type="match status" value="1"/>
</dbReference>
<evidence type="ECO:0000256" key="3">
    <source>
        <dbReference type="ARBA" id="ARBA00023315"/>
    </source>
</evidence>
<reference evidence="5" key="1">
    <citation type="journal article" date="2023" name="Science">
        <title>Elucidation of the pathway for biosynthesis of saponin adjuvants from the soapbark tree.</title>
        <authorList>
            <person name="Reed J."/>
            <person name="Orme A."/>
            <person name="El-Demerdash A."/>
            <person name="Owen C."/>
            <person name="Martin L.B.B."/>
            <person name="Misra R.C."/>
            <person name="Kikuchi S."/>
            <person name="Rejzek M."/>
            <person name="Martin A.C."/>
            <person name="Harkess A."/>
            <person name="Leebens-Mack J."/>
            <person name="Louveau T."/>
            <person name="Stephenson M.J."/>
            <person name="Osbourn A."/>
        </authorList>
    </citation>
    <scope>NUCLEOTIDE SEQUENCE</scope>
    <source>
        <strain evidence="5">S10</strain>
    </source>
</reference>
<dbReference type="Proteomes" id="UP001163823">
    <property type="component" value="Chromosome 11"/>
</dbReference>
<evidence type="ECO:0000256" key="1">
    <source>
        <dbReference type="ARBA" id="ARBA00009861"/>
    </source>
</evidence>
<sequence>MMEVHTTSENCIKPSQPTPSHLQNLKLSNHHSQAPDIRTNLTFFFSSNFNNPVQPGDHDATTNFTLQSKLVQNSLATTLTILYPFAGRFRNDDTIICKDDGAFFIEAKTDTKLSDFLAQPDLPLAIMDKLVPVATDAKYNGSLLILKFTLFGCGGSAVTISITHKISDLATILTLLNCWTALSRGGDGGGSSPFIQPDLNFIGRPVPSTSEVPPPSSGKNFIPPNSKYVTKRFIFSAAKIKELKARVINKIRKEEDNVFPSRVDVVLALIWKCALASVNSGSRSGNAQTFRPSVMMQAVNLRNRTDPPLPESSIGNLAILLPVWVEKEEDTELHELVSRLLTVKVRANRLKKKYQGYEDPEQVIISMESDSVKEIIEVRKKLKDFSTYVAASVVNAPLYDVDFGWGKPAWVTSTPNTVMANSIYLLDTKDAGGIEVLMNMLKEEDMIVFESNQELLQSAMVNPTII</sequence>
<dbReference type="InterPro" id="IPR023213">
    <property type="entry name" value="CAT-like_dom_sf"/>
</dbReference>
<proteinExistence type="inferred from homology"/>
<keyword evidence="3" id="KW-0012">Acyltransferase</keyword>
<dbReference type="Gene3D" id="3.30.559.10">
    <property type="entry name" value="Chloramphenicol acetyltransferase-like domain"/>
    <property type="match status" value="2"/>
</dbReference>
<comment type="similarity">
    <text evidence="1">Belongs to the plant acyltransferase family.</text>
</comment>
<protein>
    <submittedName>
        <fullName evidence="5">Vinorine synthase-like</fullName>
    </submittedName>
</protein>
<dbReference type="Pfam" id="PF02458">
    <property type="entry name" value="Transferase"/>
    <property type="match status" value="1"/>
</dbReference>
<name>A0AAD7L1W9_QUISA</name>
<dbReference type="KEGG" id="qsa:O6P43_026340"/>
<keyword evidence="2" id="KW-0808">Transferase</keyword>
<dbReference type="EMBL" id="JARAOO010000011">
    <property type="protein sequence ID" value="KAJ7950104.1"/>
    <property type="molecule type" value="Genomic_DNA"/>
</dbReference>
<gene>
    <name evidence="5" type="ORF">O6P43_026340</name>
</gene>
<comment type="caution">
    <text evidence="5">The sequence shown here is derived from an EMBL/GenBank/DDBJ whole genome shotgun (WGS) entry which is preliminary data.</text>
</comment>
<accession>A0AAD7L1W9</accession>
<dbReference type="AlphaFoldDB" id="A0AAD7L1W9"/>
<evidence type="ECO:0000313" key="6">
    <source>
        <dbReference type="Proteomes" id="UP001163823"/>
    </source>
</evidence>
<organism evidence="5 6">
    <name type="scientific">Quillaja saponaria</name>
    <name type="common">Soap bark tree</name>
    <dbReference type="NCBI Taxonomy" id="32244"/>
    <lineage>
        <taxon>Eukaryota</taxon>
        <taxon>Viridiplantae</taxon>
        <taxon>Streptophyta</taxon>
        <taxon>Embryophyta</taxon>
        <taxon>Tracheophyta</taxon>
        <taxon>Spermatophyta</taxon>
        <taxon>Magnoliopsida</taxon>
        <taxon>eudicotyledons</taxon>
        <taxon>Gunneridae</taxon>
        <taxon>Pentapetalae</taxon>
        <taxon>rosids</taxon>
        <taxon>fabids</taxon>
        <taxon>Fabales</taxon>
        <taxon>Quillajaceae</taxon>
        <taxon>Quillaja</taxon>
    </lineage>
</organism>